<dbReference type="SMART" id="SM00268">
    <property type="entry name" value="ACTIN"/>
    <property type="match status" value="1"/>
</dbReference>
<dbReference type="OrthoDB" id="337660at2759"/>
<keyword evidence="3" id="KW-1185">Reference proteome</keyword>
<dbReference type="Pfam" id="PF00022">
    <property type="entry name" value="Actin"/>
    <property type="match status" value="2"/>
</dbReference>
<organism evidence="2 3">
    <name type="scientific">Babjeviella inositovora NRRL Y-12698</name>
    <dbReference type="NCBI Taxonomy" id="984486"/>
    <lineage>
        <taxon>Eukaryota</taxon>
        <taxon>Fungi</taxon>
        <taxon>Dikarya</taxon>
        <taxon>Ascomycota</taxon>
        <taxon>Saccharomycotina</taxon>
        <taxon>Pichiomycetes</taxon>
        <taxon>Serinales incertae sedis</taxon>
        <taxon>Babjeviella</taxon>
    </lineage>
</organism>
<evidence type="ECO:0000256" key="1">
    <source>
        <dbReference type="RuleBase" id="RU000487"/>
    </source>
</evidence>
<evidence type="ECO:0008006" key="4">
    <source>
        <dbReference type="Google" id="ProtNLM"/>
    </source>
</evidence>
<dbReference type="GeneID" id="30150754"/>
<dbReference type="Gene3D" id="3.90.640.10">
    <property type="entry name" value="Actin, Chain A, domain 4"/>
    <property type="match status" value="1"/>
</dbReference>
<dbReference type="InterPro" id="IPR004000">
    <property type="entry name" value="Actin"/>
</dbReference>
<dbReference type="RefSeq" id="XP_018984111.1">
    <property type="nucleotide sequence ID" value="XM_019132901.1"/>
</dbReference>
<evidence type="ECO:0000313" key="2">
    <source>
        <dbReference type="EMBL" id="ODQ78783.1"/>
    </source>
</evidence>
<name>A0A1E3QM58_9ASCO</name>
<evidence type="ECO:0000313" key="3">
    <source>
        <dbReference type="Proteomes" id="UP000094336"/>
    </source>
</evidence>
<dbReference type="Proteomes" id="UP000094336">
    <property type="component" value="Unassembled WGS sequence"/>
</dbReference>
<dbReference type="PANTHER" id="PTHR11937">
    <property type="entry name" value="ACTIN"/>
    <property type="match status" value="1"/>
</dbReference>
<protein>
    <recommendedName>
        <fullName evidence="4">Actin-like protein ARP6</fullName>
    </recommendedName>
</protein>
<dbReference type="SUPFAM" id="SSF53067">
    <property type="entry name" value="Actin-like ATPase domain"/>
    <property type="match status" value="2"/>
</dbReference>
<sequence length="400" mass="45012">MSHPFTQLTEKRTVVLLVGSRFIRAGFAGEAVPEIQSSTSDSTWIPTQNTIYVSGSGNHALDHRRNIKSTHLTPLHLHSTDLHRRRWLWSYDMLAVANSQHQNYFDAISRHLERLLYDIYTDELLVDPKSCQVIVVDPVLFPTPLKSILTEALLHRLHAHSVVYLPEPVLSCIAAGTRNALVVDLGWHNFTVTPVYDLRIIHNGLKSTNRAGMRLHYEMVDALGESDFGAIESLITEVCYCDELGSERPSAPEDSETFSTRLGVSIPNHLRHLVLEKFMFPETETPDDEEHSLLDIISEALDTLPIDVRATLSSSIVFTGGLANIPGLRTRILREMRGRKPGEVAAISGLGPWAGASMYSNYVARPHKTMEVRRDKYLEAVGSYPMPDWLENIYRNPILE</sequence>
<proteinExistence type="inferred from homology"/>
<dbReference type="STRING" id="984486.A0A1E3QM58"/>
<dbReference type="EMBL" id="KV454434">
    <property type="protein sequence ID" value="ODQ78783.1"/>
    <property type="molecule type" value="Genomic_DNA"/>
</dbReference>
<comment type="similarity">
    <text evidence="1">Belongs to the actin family.</text>
</comment>
<accession>A0A1E3QM58</accession>
<dbReference type="AlphaFoldDB" id="A0A1E3QM58"/>
<dbReference type="InterPro" id="IPR043129">
    <property type="entry name" value="ATPase_NBD"/>
</dbReference>
<reference evidence="3" key="1">
    <citation type="submission" date="2016-05" db="EMBL/GenBank/DDBJ databases">
        <title>Comparative genomics of biotechnologically important yeasts.</title>
        <authorList>
            <consortium name="DOE Joint Genome Institute"/>
            <person name="Riley R."/>
            <person name="Haridas S."/>
            <person name="Wolfe K.H."/>
            <person name="Lopes M.R."/>
            <person name="Hittinger C.T."/>
            <person name="Goker M."/>
            <person name="Salamov A."/>
            <person name="Wisecaver J."/>
            <person name="Long T.M."/>
            <person name="Aerts A.L."/>
            <person name="Barry K."/>
            <person name="Choi C."/>
            <person name="Clum A."/>
            <person name="Coughlan A.Y."/>
            <person name="Deshpande S."/>
            <person name="Douglass A.P."/>
            <person name="Hanson S.J."/>
            <person name="Klenk H.-P."/>
            <person name="Labutti K."/>
            <person name="Lapidus A."/>
            <person name="Lindquist E."/>
            <person name="Lipzen A."/>
            <person name="Meier-Kolthoff J.P."/>
            <person name="Ohm R.A."/>
            <person name="Otillar R.P."/>
            <person name="Pangilinan J."/>
            <person name="Peng Y."/>
            <person name="Rokas A."/>
            <person name="Rosa C.A."/>
            <person name="Scheuner C."/>
            <person name="Sibirny A.A."/>
            <person name="Slot J.C."/>
            <person name="Stielow J.B."/>
            <person name="Sun H."/>
            <person name="Kurtzman C.P."/>
            <person name="Blackwell M."/>
            <person name="Grigoriev I.V."/>
            <person name="Jeffries T.W."/>
        </authorList>
    </citation>
    <scope>NUCLEOTIDE SEQUENCE [LARGE SCALE GENOMIC DNA]</scope>
    <source>
        <strain evidence="3">NRRL Y-12698</strain>
    </source>
</reference>
<gene>
    <name evidence="2" type="ORF">BABINDRAFT_9019</name>
</gene>
<dbReference type="Gene3D" id="3.30.420.40">
    <property type="match status" value="2"/>
</dbReference>